<dbReference type="Proteomes" id="UP000270036">
    <property type="component" value="Chromosome"/>
</dbReference>
<evidence type="ECO:0000313" key="2">
    <source>
        <dbReference type="EMBL" id="VEH97659.1"/>
    </source>
</evidence>
<feature type="chain" id="PRO_5018552126" evidence="1">
    <location>
        <begin position="19"/>
        <end position="152"/>
    </location>
</feature>
<dbReference type="RefSeq" id="WP_051803824.1">
    <property type="nucleotide sequence ID" value="NZ_FOIX01000003.1"/>
</dbReference>
<proteinExistence type="predicted"/>
<dbReference type="EMBL" id="LR134441">
    <property type="protein sequence ID" value="VEH97659.1"/>
    <property type="molecule type" value="Genomic_DNA"/>
</dbReference>
<reference evidence="2 3" key="1">
    <citation type="submission" date="2018-12" db="EMBL/GenBank/DDBJ databases">
        <authorList>
            <consortium name="Pathogen Informatics"/>
        </authorList>
    </citation>
    <scope>NUCLEOTIDE SEQUENCE [LARGE SCALE GENOMIC DNA]</scope>
    <source>
        <strain evidence="2 3">NCTC13489</strain>
    </source>
</reference>
<keyword evidence="1" id="KW-0732">Signal</keyword>
<name>A0A3S4WQY0_9FLAO</name>
<dbReference type="OrthoDB" id="663842at2"/>
<evidence type="ECO:0000313" key="3">
    <source>
        <dbReference type="Proteomes" id="UP000270036"/>
    </source>
</evidence>
<feature type="signal peptide" evidence="1">
    <location>
        <begin position="1"/>
        <end position="18"/>
    </location>
</feature>
<dbReference type="KEGG" id="cant:NCTC13489_00928"/>
<gene>
    <name evidence="2" type="ORF">NCTC13489_00928</name>
</gene>
<evidence type="ECO:0000256" key="1">
    <source>
        <dbReference type="SAM" id="SignalP"/>
    </source>
</evidence>
<sequence length="152" mass="17726">MKRLGILLLILISNVMFAQDLQEYRKLLQTGEKSERAAKTLIDKSNTAYQTTKEPIFAGFLAVGKFFMAKHAFNPLKKMSYFNDGKKTMDQALKMDPSNLEIRLMRLITQESAPAILGYNHQIKEDRTYLTREYVNEEDKFLKSYIKDYLKL</sequence>
<accession>A0A3S4WQY0</accession>
<protein>
    <submittedName>
        <fullName evidence="2">Uncharacterized protein</fullName>
    </submittedName>
</protein>
<organism evidence="2 3">
    <name type="scientific">Kaistella antarctica</name>
    <dbReference type="NCBI Taxonomy" id="266748"/>
    <lineage>
        <taxon>Bacteria</taxon>
        <taxon>Pseudomonadati</taxon>
        <taxon>Bacteroidota</taxon>
        <taxon>Flavobacteriia</taxon>
        <taxon>Flavobacteriales</taxon>
        <taxon>Weeksellaceae</taxon>
        <taxon>Chryseobacterium group</taxon>
        <taxon>Kaistella</taxon>
    </lineage>
</organism>
<dbReference type="AlphaFoldDB" id="A0A3S4WQY0"/>